<evidence type="ECO:0000313" key="2">
    <source>
        <dbReference type="EMBL" id="AVI51942.1"/>
    </source>
</evidence>
<dbReference type="RefSeq" id="WP_105217182.1">
    <property type="nucleotide sequence ID" value="NZ_CP027062.1"/>
</dbReference>
<feature type="transmembrane region" description="Helical" evidence="1">
    <location>
        <begin position="49"/>
        <end position="71"/>
    </location>
</feature>
<keyword evidence="1" id="KW-0812">Transmembrane</keyword>
<dbReference type="Gene3D" id="1.25.40.10">
    <property type="entry name" value="Tetratricopeptide repeat domain"/>
    <property type="match status" value="2"/>
</dbReference>
<dbReference type="InterPro" id="IPR011990">
    <property type="entry name" value="TPR-like_helical_dom_sf"/>
</dbReference>
<dbReference type="KEGG" id="aue:C5O00_12580"/>
<protein>
    <recommendedName>
        <fullName evidence="4">Tetratricopeptide repeat-containing protein</fullName>
    </recommendedName>
</protein>
<dbReference type="Proteomes" id="UP000238442">
    <property type="component" value="Chromosome"/>
</dbReference>
<feature type="transmembrane region" description="Helical" evidence="1">
    <location>
        <begin position="92"/>
        <end position="115"/>
    </location>
</feature>
<sequence>MTFRSFVKECSEKEVLKMLSIYIVSSWVLLQVLAVTWDPLGLPKISNTYLILILLLGFPFYLYYIWHLKLAKWEKDKAVRISKKGKAKKSGFYKMYFTYMGIISGLCVVASVFIIQNNFGRTLKLPTAISTDKIAILKFGNNTGDDSNNIIGKMTSDWIMHGITQHELGQVVSPEIINDYLGFLSTSEEESDEKKVVTQYFKPAKVIVGNYYLNKDELLFQCSIMDGSYDETFISFEPISCDKSDPLVCIESLKQKILGYLITEVNPSLNLEETPPKFEAYQYFIDAEATFGDNERYIELLNKAIDADPDYFEPKVMRVAYYYNISEFRKADSLKNAIVPNSRDSDRQANLLKTYNALLEGDNRAIYKHTLYEYKFAPFHLLTNAGAMVVTLQYVNKPKEVDTIFRAVSMEGMNLESCTQCKYRIYTQALANIELEKYDEAIKLLRPLTDVVDDLYLQRSLMSAYVRSGKQDELENLLERLKISNSGAYMINAQSYIGKEFLLLKKPSQAQIYYDRVIALATSEENKESLAEAWYALEDYKKAESIYENLHNSSPEDITIMSHLAACYSKNSKDQRAQQLLKKINQARSDYQFGSVDYALAQYYARIDNKALMLKHLMKSIADGNTYTPMTFQNDPHFLKYREDAGFKEILSFWH</sequence>
<accession>A0A2S0HZ62</accession>
<gene>
    <name evidence="2" type="ORF">C5O00_12580</name>
</gene>
<evidence type="ECO:0008006" key="4">
    <source>
        <dbReference type="Google" id="ProtNLM"/>
    </source>
</evidence>
<reference evidence="2 3" key="1">
    <citation type="submission" date="2018-02" db="EMBL/GenBank/DDBJ databases">
        <title>Genomic analysis of the strain RR4-38 isolated from a seawater recirculating aquaculture system.</title>
        <authorList>
            <person name="Kim Y.-S."/>
            <person name="Jang Y.H."/>
            <person name="Kim K.-H."/>
        </authorList>
    </citation>
    <scope>NUCLEOTIDE SEQUENCE [LARGE SCALE GENOMIC DNA]</scope>
    <source>
        <strain evidence="2 3">RR4-38</strain>
    </source>
</reference>
<dbReference type="NCBIfam" id="NF047558">
    <property type="entry name" value="TPR_END_plus"/>
    <property type="match status" value="1"/>
</dbReference>
<evidence type="ECO:0000256" key="1">
    <source>
        <dbReference type="SAM" id="Phobius"/>
    </source>
</evidence>
<dbReference type="SUPFAM" id="SSF48452">
    <property type="entry name" value="TPR-like"/>
    <property type="match status" value="1"/>
</dbReference>
<keyword evidence="1" id="KW-1133">Transmembrane helix</keyword>
<evidence type="ECO:0000313" key="3">
    <source>
        <dbReference type="Proteomes" id="UP000238442"/>
    </source>
</evidence>
<name>A0A2S0HZ62_9FLAO</name>
<proteinExistence type="predicted"/>
<organism evidence="2 3">
    <name type="scientific">Pukyongia salina</name>
    <dbReference type="NCBI Taxonomy" id="2094025"/>
    <lineage>
        <taxon>Bacteria</taxon>
        <taxon>Pseudomonadati</taxon>
        <taxon>Bacteroidota</taxon>
        <taxon>Flavobacteriia</taxon>
        <taxon>Flavobacteriales</taxon>
        <taxon>Flavobacteriaceae</taxon>
        <taxon>Pukyongia</taxon>
    </lineage>
</organism>
<dbReference type="AlphaFoldDB" id="A0A2S0HZ62"/>
<dbReference type="EMBL" id="CP027062">
    <property type="protein sequence ID" value="AVI51942.1"/>
    <property type="molecule type" value="Genomic_DNA"/>
</dbReference>
<keyword evidence="3" id="KW-1185">Reference proteome</keyword>
<feature type="transmembrane region" description="Helical" evidence="1">
    <location>
        <begin position="21"/>
        <end position="37"/>
    </location>
</feature>
<dbReference type="OrthoDB" id="1404833at2"/>
<keyword evidence="1" id="KW-0472">Membrane</keyword>